<dbReference type="Proteomes" id="UP001595867">
    <property type="component" value="Unassembled WGS sequence"/>
</dbReference>
<feature type="region of interest" description="Disordered" evidence="1">
    <location>
        <begin position="1"/>
        <end position="21"/>
    </location>
</feature>
<evidence type="ECO:0000313" key="2">
    <source>
        <dbReference type="EMBL" id="MFC4067008.1"/>
    </source>
</evidence>
<keyword evidence="3" id="KW-1185">Reference proteome</keyword>
<feature type="compositionally biased region" description="Low complexity" evidence="1">
    <location>
        <begin position="412"/>
        <end position="423"/>
    </location>
</feature>
<proteinExistence type="predicted"/>
<feature type="region of interest" description="Disordered" evidence="1">
    <location>
        <begin position="379"/>
        <end position="423"/>
    </location>
</feature>
<reference evidence="3" key="1">
    <citation type="journal article" date="2019" name="Int. J. Syst. Evol. Microbiol.">
        <title>The Global Catalogue of Microorganisms (GCM) 10K type strain sequencing project: providing services to taxonomists for standard genome sequencing and annotation.</title>
        <authorList>
            <consortium name="The Broad Institute Genomics Platform"/>
            <consortium name="The Broad Institute Genome Sequencing Center for Infectious Disease"/>
            <person name="Wu L."/>
            <person name="Ma J."/>
        </authorList>
    </citation>
    <scope>NUCLEOTIDE SEQUENCE [LARGE SCALE GENOMIC DNA]</scope>
    <source>
        <strain evidence="3">TBRC 5832</strain>
    </source>
</reference>
<dbReference type="EMBL" id="JBHSBL010000017">
    <property type="protein sequence ID" value="MFC4067008.1"/>
    <property type="molecule type" value="Genomic_DNA"/>
</dbReference>
<accession>A0ABV8IS03</accession>
<name>A0ABV8IS03_9ACTN</name>
<dbReference type="RefSeq" id="WP_378067969.1">
    <property type="nucleotide sequence ID" value="NZ_JBHSBL010000017.1"/>
</dbReference>
<evidence type="ECO:0000313" key="3">
    <source>
        <dbReference type="Proteomes" id="UP001595867"/>
    </source>
</evidence>
<organism evidence="2 3">
    <name type="scientific">Actinoplanes subglobosus</name>
    <dbReference type="NCBI Taxonomy" id="1547892"/>
    <lineage>
        <taxon>Bacteria</taxon>
        <taxon>Bacillati</taxon>
        <taxon>Actinomycetota</taxon>
        <taxon>Actinomycetes</taxon>
        <taxon>Micromonosporales</taxon>
        <taxon>Micromonosporaceae</taxon>
        <taxon>Actinoplanes</taxon>
    </lineage>
</organism>
<sequence>MTISDRGTKGLGGPTRADVARGDEPRDWVSFVLNVGDPPDTRRGGGTYGYGKGVLYQISRAGTVIVHTRTMTASGPESRFIGICLGESMELADPQGRGRPYTGRHWWGDVGVEHVEPLVGVRATEVAESLGLPAFTGDDTGTDVVIVEPDFGDESDEETAQYLADAIAWNLWPIMLERRGMVRLVPRVRNRGVDIAVPMPEKTRGLRTFVAAYGRLEGEDNAEILMCGSPRKALGRLALERQLIPPYEPPPAAQDLGITTAPHHVCLMRAPELVVKYHPGPEPAGSNLAYAGVFRAFDEMDRTYAAAEPPTHDDWVFAQLEGRERTFVRTTFTRIRERLGGFARPAEVRSNSVNAPLGAVSNFLGPLVAAATGSGAASVPALGGSHDPFEQDRESQSGSVAKGAVGQGVALPASGRPSRRSASVRIEGEPYFEESEIGLLLIQDVVVIGDGPLAVHGLVGVTVADGSREQEPPEGSEQPVVMGWRLGSEEQQGDLLSLKAATAGQRISLVVKPVPDTITQLDVAVAREGRTASHGG</sequence>
<comment type="caution">
    <text evidence="2">The sequence shown here is derived from an EMBL/GenBank/DDBJ whole genome shotgun (WGS) entry which is preliminary data.</text>
</comment>
<protein>
    <submittedName>
        <fullName evidence="2">Uncharacterized protein</fullName>
    </submittedName>
</protein>
<gene>
    <name evidence="2" type="ORF">ACFO0C_18885</name>
</gene>
<evidence type="ECO:0000256" key="1">
    <source>
        <dbReference type="SAM" id="MobiDB-lite"/>
    </source>
</evidence>